<dbReference type="EMBL" id="LXKA01000154">
    <property type="protein sequence ID" value="OAJ62889.1"/>
    <property type="molecule type" value="Genomic_DNA"/>
</dbReference>
<evidence type="ECO:0000313" key="3">
    <source>
        <dbReference type="EMBL" id="OAJ62889.1"/>
    </source>
</evidence>
<dbReference type="Proteomes" id="UP000077961">
    <property type="component" value="Unassembled WGS sequence"/>
</dbReference>
<comment type="caution">
    <text evidence="3">The sequence shown here is derived from an EMBL/GenBank/DDBJ whole genome shotgun (WGS) entry which is preliminary data.</text>
</comment>
<sequence>MRFSQRLGYTKLPESLAPEDMPPELRNSLWNVFDIWRKDLRQNEKTFLLTVWQAFWKKTGDSMPVDFGPNGVYYKRAWGEVRNAFFIGQWHYVYDFLEMVMENFDPARKFSTAIDSILRLELAAYRVVNRQFVQVTDGQEMAALQEAISDKGKFASASEHLATSLSLLSNRTSPDFRNSIKESISAVEAMARVVSGDGSATLNKALQVLEKNGKLHPCLKKGYSSLYEYTNDSDGIRHALQDKTDLNADDAKFFLLACTSFVNYLKTMA</sequence>
<dbReference type="Pfam" id="PF18863">
    <property type="entry name" value="AbiJ_NTD4"/>
    <property type="match status" value="1"/>
</dbReference>
<dbReference type="Proteomes" id="UP000078116">
    <property type="component" value="Unassembled WGS sequence"/>
</dbReference>
<feature type="domain" description="HEPN AbiJ-N-terminal" evidence="1">
    <location>
        <begin position="1"/>
        <end position="149"/>
    </location>
</feature>
<protein>
    <recommendedName>
        <fullName evidence="1">HEPN AbiJ-N-terminal domain-containing protein</fullName>
    </recommendedName>
</protein>
<dbReference type="OrthoDB" id="9786278at2"/>
<proteinExistence type="predicted"/>
<gene>
    <name evidence="2" type="ORF">A6V36_24230</name>
    <name evidence="3" type="ORF">A6V37_22010</name>
</gene>
<name>A0A1A9NBA0_9BURK</name>
<dbReference type="RefSeq" id="WP_064266317.1">
    <property type="nucleotide sequence ID" value="NZ_LXJZ01000091.1"/>
</dbReference>
<evidence type="ECO:0000313" key="5">
    <source>
        <dbReference type="Proteomes" id="UP000078116"/>
    </source>
</evidence>
<evidence type="ECO:0000313" key="4">
    <source>
        <dbReference type="Proteomes" id="UP000077961"/>
    </source>
</evidence>
<dbReference type="AlphaFoldDB" id="A0A1A9NBA0"/>
<keyword evidence="4" id="KW-1185">Reference proteome</keyword>
<accession>A0A1A9NBA0</accession>
<dbReference type="EMBL" id="LXJZ01000091">
    <property type="protein sequence ID" value="OAJ61486.1"/>
    <property type="molecule type" value="Genomic_DNA"/>
</dbReference>
<reference evidence="4 5" key="1">
    <citation type="submission" date="2016-04" db="EMBL/GenBank/DDBJ databases">
        <title>Reclassification of Paraburkholderia panaciterrae (Farh et al. 2015) Dobritsa &amp; Samadpour 2016 as a later homotypic synonym of Paraburkholderia ginsengiterrae (Farh et al. 2015) Dobritsa &amp; Samadpour 2016.</title>
        <authorList>
            <person name="Dobritsa A.P."/>
            <person name="Kutumbaka K."/>
            <person name="Samadpour M."/>
        </authorList>
    </citation>
    <scope>NUCLEOTIDE SEQUENCE [LARGE SCALE GENOMIC DNA]</scope>
    <source>
        <strain evidence="3 5">DCY85</strain>
        <strain evidence="2 4">DCY85-1</strain>
    </source>
</reference>
<evidence type="ECO:0000259" key="1">
    <source>
        <dbReference type="Pfam" id="PF18863"/>
    </source>
</evidence>
<dbReference type="InterPro" id="IPR049503">
    <property type="entry name" value="AbiJ_NTD4"/>
</dbReference>
<evidence type="ECO:0000313" key="2">
    <source>
        <dbReference type="EMBL" id="OAJ61486.1"/>
    </source>
</evidence>
<organism evidence="3 5">
    <name type="scientific">Paraburkholderia ginsengiterrae</name>
    <dbReference type="NCBI Taxonomy" id="1462993"/>
    <lineage>
        <taxon>Bacteria</taxon>
        <taxon>Pseudomonadati</taxon>
        <taxon>Pseudomonadota</taxon>
        <taxon>Betaproteobacteria</taxon>
        <taxon>Burkholderiales</taxon>
        <taxon>Burkholderiaceae</taxon>
        <taxon>Paraburkholderia</taxon>
    </lineage>
</organism>